<dbReference type="EMBL" id="MU865917">
    <property type="protein sequence ID" value="KAK4454203.1"/>
    <property type="molecule type" value="Genomic_DNA"/>
</dbReference>
<protein>
    <submittedName>
        <fullName evidence="2">Uncharacterized protein</fullName>
    </submittedName>
</protein>
<proteinExistence type="predicted"/>
<evidence type="ECO:0000313" key="2">
    <source>
        <dbReference type="EMBL" id="KAK4454203.1"/>
    </source>
</evidence>
<sequence length="157" mass="15918">MYAIKSAGLLGLLLGGAQFCAAAPADEGVTFVTIPTAVITVPTGGPLVPQLPTNVITAPGAPACTSVVNGVTKAPSCYVFTKTVTKATGKAPTDLACPMYIAITTKDVPCADSCCKTTRTRTTTKTVNAASCIIPTETVIRTTGCKTATPPILTLVN</sequence>
<accession>A0AAV9H0S1</accession>
<comment type="caution">
    <text evidence="2">The sequence shown here is derived from an EMBL/GenBank/DDBJ whole genome shotgun (WGS) entry which is preliminary data.</text>
</comment>
<name>A0AAV9H0S1_9PEZI</name>
<organism evidence="2 3">
    <name type="scientific">Podospora aff. communis PSN243</name>
    <dbReference type="NCBI Taxonomy" id="3040156"/>
    <lineage>
        <taxon>Eukaryota</taxon>
        <taxon>Fungi</taxon>
        <taxon>Dikarya</taxon>
        <taxon>Ascomycota</taxon>
        <taxon>Pezizomycotina</taxon>
        <taxon>Sordariomycetes</taxon>
        <taxon>Sordariomycetidae</taxon>
        <taxon>Sordariales</taxon>
        <taxon>Podosporaceae</taxon>
        <taxon>Podospora</taxon>
    </lineage>
</organism>
<feature type="chain" id="PRO_5043933877" evidence="1">
    <location>
        <begin position="23"/>
        <end position="157"/>
    </location>
</feature>
<dbReference type="Proteomes" id="UP001321760">
    <property type="component" value="Unassembled WGS sequence"/>
</dbReference>
<keyword evidence="3" id="KW-1185">Reference proteome</keyword>
<reference evidence="2" key="2">
    <citation type="submission" date="2023-05" db="EMBL/GenBank/DDBJ databases">
        <authorList>
            <consortium name="Lawrence Berkeley National Laboratory"/>
            <person name="Steindorff A."/>
            <person name="Hensen N."/>
            <person name="Bonometti L."/>
            <person name="Westerberg I."/>
            <person name="Brannstrom I.O."/>
            <person name="Guillou S."/>
            <person name="Cros-Aarteil S."/>
            <person name="Calhoun S."/>
            <person name="Haridas S."/>
            <person name="Kuo A."/>
            <person name="Mondo S."/>
            <person name="Pangilinan J."/>
            <person name="Riley R."/>
            <person name="Labutti K."/>
            <person name="Andreopoulos B."/>
            <person name="Lipzen A."/>
            <person name="Chen C."/>
            <person name="Yanf M."/>
            <person name="Daum C."/>
            <person name="Ng V."/>
            <person name="Clum A."/>
            <person name="Ohm R."/>
            <person name="Martin F."/>
            <person name="Silar P."/>
            <person name="Natvig D."/>
            <person name="Lalanne C."/>
            <person name="Gautier V."/>
            <person name="Ament-Velasquez S.L."/>
            <person name="Kruys A."/>
            <person name="Hutchinson M.I."/>
            <person name="Powell A.J."/>
            <person name="Barry K."/>
            <person name="Miller A.N."/>
            <person name="Grigoriev I.V."/>
            <person name="Debuchy R."/>
            <person name="Gladieux P."/>
            <person name="Thoren M.H."/>
            <person name="Johannesson H."/>
        </authorList>
    </citation>
    <scope>NUCLEOTIDE SEQUENCE</scope>
    <source>
        <strain evidence="2">PSN243</strain>
    </source>
</reference>
<keyword evidence="1" id="KW-0732">Signal</keyword>
<evidence type="ECO:0000313" key="3">
    <source>
        <dbReference type="Proteomes" id="UP001321760"/>
    </source>
</evidence>
<reference evidence="2" key="1">
    <citation type="journal article" date="2023" name="Mol. Phylogenet. Evol.">
        <title>Genome-scale phylogeny and comparative genomics of the fungal order Sordariales.</title>
        <authorList>
            <person name="Hensen N."/>
            <person name="Bonometti L."/>
            <person name="Westerberg I."/>
            <person name="Brannstrom I.O."/>
            <person name="Guillou S."/>
            <person name="Cros-Aarteil S."/>
            <person name="Calhoun S."/>
            <person name="Haridas S."/>
            <person name="Kuo A."/>
            <person name="Mondo S."/>
            <person name="Pangilinan J."/>
            <person name="Riley R."/>
            <person name="LaButti K."/>
            <person name="Andreopoulos B."/>
            <person name="Lipzen A."/>
            <person name="Chen C."/>
            <person name="Yan M."/>
            <person name="Daum C."/>
            <person name="Ng V."/>
            <person name="Clum A."/>
            <person name="Steindorff A."/>
            <person name="Ohm R.A."/>
            <person name="Martin F."/>
            <person name="Silar P."/>
            <person name="Natvig D.O."/>
            <person name="Lalanne C."/>
            <person name="Gautier V."/>
            <person name="Ament-Velasquez S.L."/>
            <person name="Kruys A."/>
            <person name="Hutchinson M.I."/>
            <person name="Powell A.J."/>
            <person name="Barry K."/>
            <person name="Miller A.N."/>
            <person name="Grigoriev I.V."/>
            <person name="Debuchy R."/>
            <person name="Gladieux P."/>
            <person name="Hiltunen Thoren M."/>
            <person name="Johannesson H."/>
        </authorList>
    </citation>
    <scope>NUCLEOTIDE SEQUENCE</scope>
    <source>
        <strain evidence="2">PSN243</strain>
    </source>
</reference>
<evidence type="ECO:0000256" key="1">
    <source>
        <dbReference type="SAM" id="SignalP"/>
    </source>
</evidence>
<gene>
    <name evidence="2" type="ORF">QBC34DRAFT_421221</name>
</gene>
<feature type="signal peptide" evidence="1">
    <location>
        <begin position="1"/>
        <end position="22"/>
    </location>
</feature>
<dbReference type="AlphaFoldDB" id="A0AAV9H0S1"/>